<reference evidence="1" key="1">
    <citation type="submission" date="2019-01" db="EMBL/GenBank/DDBJ databases">
        <title>Sinorhodobacter populi sp. nov. isolated from the symptomatic bark tissue of Populus euramericana canker.</title>
        <authorList>
            <person name="Xu G."/>
        </authorList>
    </citation>
    <scope>NUCLEOTIDE SEQUENCE [LARGE SCALE GENOMIC DNA]</scope>
    <source>
        <strain evidence="1">CGMCC 1.12963</strain>
    </source>
</reference>
<reference evidence="1" key="2">
    <citation type="submission" date="2019-01" db="EMBL/GenBank/DDBJ databases">
        <authorList>
            <person name="Li Y."/>
        </authorList>
    </citation>
    <scope>NUCLEOTIDE SEQUENCE [LARGE SCALE GENOMIC DNA]</scope>
    <source>
        <strain evidence="1">CGMCC 1.12963</strain>
    </source>
</reference>
<keyword evidence="2" id="KW-1185">Reference proteome</keyword>
<proteinExistence type="predicted"/>
<dbReference type="InterPro" id="IPR038695">
    <property type="entry name" value="Saro_0823-like_sf"/>
</dbReference>
<organism evidence="1 2">
    <name type="scientific">Paenirhodobacter huangdaonensis</name>
    <dbReference type="NCBI Taxonomy" id="2501515"/>
    <lineage>
        <taxon>Bacteria</taxon>
        <taxon>Pseudomonadati</taxon>
        <taxon>Pseudomonadota</taxon>
        <taxon>Alphaproteobacteria</taxon>
        <taxon>Rhodobacterales</taxon>
        <taxon>Rhodobacter group</taxon>
        <taxon>Paenirhodobacter</taxon>
    </lineage>
</organism>
<protein>
    <submittedName>
        <fullName evidence="1">DUF192 domain-containing protein</fullName>
    </submittedName>
</protein>
<evidence type="ECO:0000313" key="1">
    <source>
        <dbReference type="EMBL" id="RWR53717.1"/>
    </source>
</evidence>
<dbReference type="InterPro" id="IPR003795">
    <property type="entry name" value="DUF192"/>
</dbReference>
<evidence type="ECO:0000313" key="2">
    <source>
        <dbReference type="Proteomes" id="UP000288071"/>
    </source>
</evidence>
<dbReference type="Pfam" id="PF02643">
    <property type="entry name" value="DUF192"/>
    <property type="match status" value="1"/>
</dbReference>
<dbReference type="Proteomes" id="UP000288071">
    <property type="component" value="Unassembled WGS sequence"/>
</dbReference>
<comment type="caution">
    <text evidence="1">The sequence shown here is derived from an EMBL/GenBank/DDBJ whole genome shotgun (WGS) entry which is preliminary data.</text>
</comment>
<dbReference type="PANTHER" id="PTHR37953">
    <property type="entry name" value="UPF0127 PROTEIN MJ1496"/>
    <property type="match status" value="1"/>
</dbReference>
<sequence length="177" mass="18269">MSAGDRRAARPHGGPGRCLGHGARALILLLLAAGPGAAAPACREDSAIVQRADGAPIATFSVEIADDAAEREQGLMRRRTLPKGAGMLFVYPSERPVAFWMHDTLIPLDIIFLDGTGRVISVHGNARPLDDTPIPSQGAAQYVLEINGGLAGRLGIGAGSVLSHPAVAAGRAAIPCR</sequence>
<accession>A0A3S3MAY3</accession>
<dbReference type="PANTHER" id="PTHR37953:SF1">
    <property type="entry name" value="UPF0127 PROTEIN MJ1496"/>
    <property type="match status" value="1"/>
</dbReference>
<gene>
    <name evidence="1" type="ORF">EOW66_03560</name>
</gene>
<dbReference type="EMBL" id="SAVA01000002">
    <property type="protein sequence ID" value="RWR53717.1"/>
    <property type="molecule type" value="Genomic_DNA"/>
</dbReference>
<dbReference type="AlphaFoldDB" id="A0A3S3MAY3"/>
<dbReference type="Gene3D" id="2.60.120.1140">
    <property type="entry name" value="Protein of unknown function DUF192"/>
    <property type="match status" value="1"/>
</dbReference>
<name>A0A3S3MAY3_9RHOB</name>